<dbReference type="EMBL" id="BSXT01005517">
    <property type="protein sequence ID" value="GMF60747.1"/>
    <property type="molecule type" value="Genomic_DNA"/>
</dbReference>
<reference evidence="1" key="1">
    <citation type="submission" date="2023-04" db="EMBL/GenBank/DDBJ databases">
        <title>Phytophthora fragariaefolia NBRC 109709.</title>
        <authorList>
            <person name="Ichikawa N."/>
            <person name="Sato H."/>
            <person name="Tonouchi N."/>
        </authorList>
    </citation>
    <scope>NUCLEOTIDE SEQUENCE</scope>
    <source>
        <strain evidence="1">NBRC 109709</strain>
    </source>
</reference>
<sequence length="362" mass="41568">MPWYEKRLLIGRHFLGLAGVVLLLLLLLPVVALLVNERQRCLWRSFIDWETHVQYLLGEGQFDKFFKMLYESFMALADKLELYLPVDAKQSRNQTGISPITHINKLQMCLRWLSGGSYHDVRTNSDVSVAAFYASIHQVVDAIIAHPDLELQLPRTLTAQRETAKSFKNLSSGYVTRGCVGASDGWICPVRVPRKNKVARVRSIFSGHYQRYGVNVQASCDHLSRFTAVTCSSVGELETRDGFNRVHPTIFAACIFHSWCINQRRREDGSFSVEDDDDLIDGLEWTAFEQEVAQDSTVDPRDTSRYRRLYESADLTIDTENFDNPEWVRDALVRLLENNMIMRPSRSRAARVQLEQTNDLMK</sequence>
<accession>A0A9W7D5F5</accession>
<evidence type="ECO:0000313" key="2">
    <source>
        <dbReference type="Proteomes" id="UP001165121"/>
    </source>
</evidence>
<dbReference type="Proteomes" id="UP001165121">
    <property type="component" value="Unassembled WGS sequence"/>
</dbReference>
<dbReference type="AlphaFoldDB" id="A0A9W7D5F5"/>
<name>A0A9W7D5F5_9STRA</name>
<proteinExistence type="predicted"/>
<organism evidence="1 2">
    <name type="scientific">Phytophthora fragariaefolia</name>
    <dbReference type="NCBI Taxonomy" id="1490495"/>
    <lineage>
        <taxon>Eukaryota</taxon>
        <taxon>Sar</taxon>
        <taxon>Stramenopiles</taxon>
        <taxon>Oomycota</taxon>
        <taxon>Peronosporomycetes</taxon>
        <taxon>Peronosporales</taxon>
        <taxon>Peronosporaceae</taxon>
        <taxon>Phytophthora</taxon>
    </lineage>
</organism>
<gene>
    <name evidence="1" type="ORF">Pfra01_002638900</name>
</gene>
<protein>
    <submittedName>
        <fullName evidence="1">Unnamed protein product</fullName>
    </submittedName>
</protein>
<keyword evidence="2" id="KW-1185">Reference proteome</keyword>
<comment type="caution">
    <text evidence="1">The sequence shown here is derived from an EMBL/GenBank/DDBJ whole genome shotgun (WGS) entry which is preliminary data.</text>
</comment>
<evidence type="ECO:0000313" key="1">
    <source>
        <dbReference type="EMBL" id="GMF60747.1"/>
    </source>
</evidence>
<dbReference type="OrthoDB" id="122770at2759"/>